<dbReference type="CDD" id="cd00590">
    <property type="entry name" value="RRM_SF"/>
    <property type="match status" value="2"/>
</dbReference>
<dbReference type="PROSITE" id="PS50102">
    <property type="entry name" value="RRM"/>
    <property type="match status" value="3"/>
</dbReference>
<dbReference type="InterPro" id="IPR035979">
    <property type="entry name" value="RBD_domain_sf"/>
</dbReference>
<feature type="domain" description="RRM" evidence="4">
    <location>
        <begin position="87"/>
        <end position="166"/>
    </location>
</feature>
<evidence type="ECO:0000256" key="2">
    <source>
        <dbReference type="ARBA" id="ARBA00022884"/>
    </source>
</evidence>
<dbReference type="SMART" id="SM00360">
    <property type="entry name" value="RRM"/>
    <property type="match status" value="4"/>
</dbReference>
<dbReference type="Gene3D" id="3.30.70.330">
    <property type="match status" value="4"/>
</dbReference>
<feature type="non-terminal residue" evidence="5">
    <location>
        <position position="424"/>
    </location>
</feature>
<evidence type="ECO:0000313" key="6">
    <source>
        <dbReference type="Proteomes" id="UP000008076"/>
    </source>
</evidence>
<dbReference type="Pfam" id="PF00076">
    <property type="entry name" value="RRM_1"/>
    <property type="match status" value="2"/>
</dbReference>
<dbReference type="GO" id="GO:0003723">
    <property type="term" value="F:RNA binding"/>
    <property type="evidence" value="ECO:0007669"/>
    <property type="project" value="UniProtKB-UniRule"/>
</dbReference>
<feature type="domain" description="RRM" evidence="4">
    <location>
        <begin position="6"/>
        <end position="81"/>
    </location>
</feature>
<dbReference type="FunFam" id="3.30.70.330:FF:000708">
    <property type="entry name" value="Polyadenylate-binding protein, putative"/>
    <property type="match status" value="1"/>
</dbReference>
<dbReference type="PANTHER" id="PTHR24012">
    <property type="entry name" value="RNA BINDING PROTEIN"/>
    <property type="match status" value="1"/>
</dbReference>
<evidence type="ECO:0000256" key="3">
    <source>
        <dbReference type="PROSITE-ProRule" id="PRU00176"/>
    </source>
</evidence>
<evidence type="ECO:0000313" key="5">
    <source>
        <dbReference type="EMBL" id="EDR27048.1"/>
    </source>
</evidence>
<organism evidence="6">
    <name type="scientific">Entamoeba dispar (strain ATCC PRA-260 / SAW760)</name>
    <dbReference type="NCBI Taxonomy" id="370354"/>
    <lineage>
        <taxon>Eukaryota</taxon>
        <taxon>Amoebozoa</taxon>
        <taxon>Evosea</taxon>
        <taxon>Archamoebae</taxon>
        <taxon>Mastigamoebida</taxon>
        <taxon>Entamoebidae</taxon>
        <taxon>Entamoeba</taxon>
    </lineage>
</organism>
<dbReference type="EMBL" id="DS548950">
    <property type="protein sequence ID" value="EDR27048.1"/>
    <property type="molecule type" value="Genomic_DNA"/>
</dbReference>
<dbReference type="OrthoDB" id="19742at2759"/>
<evidence type="ECO:0000259" key="4">
    <source>
        <dbReference type="PROSITE" id="PS50102"/>
    </source>
</evidence>
<evidence type="ECO:0000256" key="1">
    <source>
        <dbReference type="ARBA" id="ARBA00022737"/>
    </source>
</evidence>
<dbReference type="SUPFAM" id="SSF54928">
    <property type="entry name" value="RNA-binding domain, RBD"/>
    <property type="match status" value="3"/>
</dbReference>
<dbReference type="Proteomes" id="UP000008076">
    <property type="component" value="Unassembled WGS sequence"/>
</dbReference>
<dbReference type="InterPro" id="IPR012677">
    <property type="entry name" value="Nucleotide-bd_a/b_plait_sf"/>
</dbReference>
<feature type="domain" description="RRM" evidence="4">
    <location>
        <begin position="172"/>
        <end position="254"/>
    </location>
</feature>
<accession>B0EEI8</accession>
<dbReference type="AlphaFoldDB" id="B0EEI8"/>
<dbReference type="GeneID" id="5881706"/>
<keyword evidence="2 3" id="KW-0694">RNA-binding</keyword>
<dbReference type="KEGG" id="edi:EDI_000630"/>
<dbReference type="RefSeq" id="XP_001736688.1">
    <property type="nucleotide sequence ID" value="XM_001736636.1"/>
</dbReference>
<dbReference type="VEuPathDB" id="AmoebaDB:EDI_000630"/>
<dbReference type="InterPro" id="IPR000504">
    <property type="entry name" value="RRM_dom"/>
</dbReference>
<name>B0EEI8_ENTDS</name>
<keyword evidence="6" id="KW-1185">Reference proteome</keyword>
<protein>
    <submittedName>
        <fullName evidence="5">Polyadenylate-binding protein, putative</fullName>
    </submittedName>
</protein>
<reference evidence="6" key="1">
    <citation type="submission" date="2007-12" db="EMBL/GenBank/DDBJ databases">
        <title>Annotation of Entamoeba dispar SAW760.</title>
        <authorList>
            <person name="Lorenzi H."/>
            <person name="Inman J."/>
            <person name="Schobel S."/>
            <person name="Amedeo P."/>
            <person name="Caler E."/>
        </authorList>
    </citation>
    <scope>NUCLEOTIDE SEQUENCE [LARGE SCALE GENOMIC DNA]</scope>
    <source>
        <strain evidence="6">ATCC PRA-260 / SAW760</strain>
    </source>
</reference>
<proteinExistence type="predicted"/>
<keyword evidence="1" id="KW-0677">Repeat</keyword>
<gene>
    <name evidence="5" type="ORF">EDI_000630</name>
</gene>
<sequence>MNCKNTIVYVMGISRSIDKQEIIKLFNERIRNNIKFTHIENGSRKILLISMGNQEIAQELVKKYNGMEYCGKHLVISLNKNDLLTSTKLYVKGINKSICNEQFKSIMKDYGTVISCKISLNKEFKSNGYGYVEFETEEECKRVLNSQKLIQTQIGDKHFIISLFNKPIHKDNCIYVTNIDSTVDDIDIITYFSKFGEIEKKDLELKCSIRFELIHKKKNAFITYINEEDAISALSSPTKNVLGKGDIHIELWKSKKEQKQEIKQNIESIYKDYNLKIKLPKSKIINEKSIFNCFKNCGQIYSIYIQKQKQFSTITVFICFTDQQSTENAISLAEENKWDVIRAVDIQKRGGDNETPKEVSLQKIDKPQRDEDVLMNELCSNIYNYLVDFYNSSQIRKIISSLKDTHSFSSLQHLFKENHLAFDK</sequence>
<dbReference type="eggNOG" id="KOG0123">
    <property type="taxonomic scope" value="Eukaryota"/>
</dbReference>